<proteinExistence type="predicted"/>
<dbReference type="EMBL" id="SPHZ02000005">
    <property type="protein sequence ID" value="KAF0918709.1"/>
    <property type="molecule type" value="Genomic_DNA"/>
</dbReference>
<reference evidence="1 2" key="1">
    <citation type="submission" date="2019-11" db="EMBL/GenBank/DDBJ databases">
        <title>Whole genome sequence of Oryza granulata.</title>
        <authorList>
            <person name="Li W."/>
        </authorList>
    </citation>
    <scope>NUCLEOTIDE SEQUENCE [LARGE SCALE GENOMIC DNA]</scope>
    <source>
        <strain evidence="2">cv. Menghai</strain>
        <tissue evidence="1">Leaf</tissue>
    </source>
</reference>
<comment type="caution">
    <text evidence="1">The sequence shown here is derived from an EMBL/GenBank/DDBJ whole genome shotgun (WGS) entry which is preliminary data.</text>
</comment>
<dbReference type="Proteomes" id="UP000479710">
    <property type="component" value="Unassembled WGS sequence"/>
</dbReference>
<organism evidence="1 2">
    <name type="scientific">Oryza meyeriana var. granulata</name>
    <dbReference type="NCBI Taxonomy" id="110450"/>
    <lineage>
        <taxon>Eukaryota</taxon>
        <taxon>Viridiplantae</taxon>
        <taxon>Streptophyta</taxon>
        <taxon>Embryophyta</taxon>
        <taxon>Tracheophyta</taxon>
        <taxon>Spermatophyta</taxon>
        <taxon>Magnoliopsida</taxon>
        <taxon>Liliopsida</taxon>
        <taxon>Poales</taxon>
        <taxon>Poaceae</taxon>
        <taxon>BOP clade</taxon>
        <taxon>Oryzoideae</taxon>
        <taxon>Oryzeae</taxon>
        <taxon>Oryzinae</taxon>
        <taxon>Oryza</taxon>
        <taxon>Oryza meyeriana</taxon>
    </lineage>
</organism>
<protein>
    <submittedName>
        <fullName evidence="1">Uncharacterized protein</fullName>
    </submittedName>
</protein>
<name>A0A6G1E1Q6_9ORYZ</name>
<gene>
    <name evidence="1" type="ORF">E2562_025835</name>
</gene>
<evidence type="ECO:0000313" key="2">
    <source>
        <dbReference type="Proteomes" id="UP000479710"/>
    </source>
</evidence>
<sequence length="86" mass="9047">MVQPDRVAMNQSQIEANQSQTLSCVSLAFGGGLGSHDITILVDVDALIRFLRVTCSTINPSTTSSLAPDQSEALTTSIRIALSVSP</sequence>
<dbReference type="AlphaFoldDB" id="A0A6G1E1Q6"/>
<evidence type="ECO:0000313" key="1">
    <source>
        <dbReference type="EMBL" id="KAF0918709.1"/>
    </source>
</evidence>
<keyword evidence="2" id="KW-1185">Reference proteome</keyword>
<accession>A0A6G1E1Q6</accession>